<gene>
    <name evidence="2" type="ORF">CONLIGDRAFT_375178</name>
</gene>
<accession>A0A1J7J525</accession>
<name>A0A1J7J525_9PEZI</name>
<keyword evidence="3" id="KW-1185">Reference proteome</keyword>
<feature type="signal peptide" evidence="1">
    <location>
        <begin position="1"/>
        <end position="23"/>
    </location>
</feature>
<keyword evidence="1" id="KW-0732">Signal</keyword>
<evidence type="ECO:0000313" key="3">
    <source>
        <dbReference type="Proteomes" id="UP000182658"/>
    </source>
</evidence>
<dbReference type="AlphaFoldDB" id="A0A1J7J525"/>
<proteinExistence type="predicted"/>
<sequence length="152" mass="16843">MGYTTATCLIIAQLHELVLLNAAGRIESEQRCSVPVRKDGRFDIGGDNECGQRKLTARTPSSQTTRSKHMTVRLMMIQAGTTAIFQCVHPASPLWKLLEPAHRPFVCICLCSPTRLRRQGHEDVWMDYCGGFPPGSWCVTGPHQGHGVHTCI</sequence>
<evidence type="ECO:0000313" key="2">
    <source>
        <dbReference type="EMBL" id="OIW28401.1"/>
    </source>
</evidence>
<dbReference type="EMBL" id="KV875098">
    <property type="protein sequence ID" value="OIW28401.1"/>
    <property type="molecule type" value="Genomic_DNA"/>
</dbReference>
<protein>
    <recommendedName>
        <fullName evidence="4">Secreted protein</fullName>
    </recommendedName>
</protein>
<reference evidence="2 3" key="1">
    <citation type="submission" date="2016-10" db="EMBL/GenBank/DDBJ databases">
        <title>Draft genome sequence of Coniochaeta ligniaria NRRL30616, a lignocellulolytic fungus for bioabatement of inhibitors in plant biomass hydrolysates.</title>
        <authorList>
            <consortium name="DOE Joint Genome Institute"/>
            <person name="Jimenez D.J."/>
            <person name="Hector R.E."/>
            <person name="Riley R."/>
            <person name="Sun H."/>
            <person name="Grigoriev I.V."/>
            <person name="Van Elsas J.D."/>
            <person name="Nichols N.N."/>
        </authorList>
    </citation>
    <scope>NUCLEOTIDE SEQUENCE [LARGE SCALE GENOMIC DNA]</scope>
    <source>
        <strain evidence="2 3">NRRL 30616</strain>
    </source>
</reference>
<organism evidence="2 3">
    <name type="scientific">Coniochaeta ligniaria NRRL 30616</name>
    <dbReference type="NCBI Taxonomy" id="1408157"/>
    <lineage>
        <taxon>Eukaryota</taxon>
        <taxon>Fungi</taxon>
        <taxon>Dikarya</taxon>
        <taxon>Ascomycota</taxon>
        <taxon>Pezizomycotina</taxon>
        <taxon>Sordariomycetes</taxon>
        <taxon>Sordariomycetidae</taxon>
        <taxon>Coniochaetales</taxon>
        <taxon>Coniochaetaceae</taxon>
        <taxon>Coniochaeta</taxon>
    </lineage>
</organism>
<evidence type="ECO:0008006" key="4">
    <source>
        <dbReference type="Google" id="ProtNLM"/>
    </source>
</evidence>
<dbReference type="InParanoid" id="A0A1J7J525"/>
<feature type="chain" id="PRO_5013244519" description="Secreted protein" evidence="1">
    <location>
        <begin position="24"/>
        <end position="152"/>
    </location>
</feature>
<dbReference type="Proteomes" id="UP000182658">
    <property type="component" value="Unassembled WGS sequence"/>
</dbReference>
<evidence type="ECO:0000256" key="1">
    <source>
        <dbReference type="SAM" id="SignalP"/>
    </source>
</evidence>